<dbReference type="EMBL" id="BLXT01002220">
    <property type="protein sequence ID" value="GFN92157.1"/>
    <property type="molecule type" value="Genomic_DNA"/>
</dbReference>
<accession>A0AAV3ZC55</accession>
<keyword evidence="2" id="KW-1185">Reference proteome</keyword>
<organism evidence="1 2">
    <name type="scientific">Plakobranchus ocellatus</name>
    <dbReference type="NCBI Taxonomy" id="259542"/>
    <lineage>
        <taxon>Eukaryota</taxon>
        <taxon>Metazoa</taxon>
        <taxon>Spiralia</taxon>
        <taxon>Lophotrochozoa</taxon>
        <taxon>Mollusca</taxon>
        <taxon>Gastropoda</taxon>
        <taxon>Heterobranchia</taxon>
        <taxon>Euthyneura</taxon>
        <taxon>Panpulmonata</taxon>
        <taxon>Sacoglossa</taxon>
        <taxon>Placobranchoidea</taxon>
        <taxon>Plakobranchidae</taxon>
        <taxon>Plakobranchus</taxon>
    </lineage>
</organism>
<dbReference type="AlphaFoldDB" id="A0AAV3ZC55"/>
<reference evidence="1 2" key="1">
    <citation type="journal article" date="2021" name="Elife">
        <title>Chloroplast acquisition without the gene transfer in kleptoplastic sea slugs, Plakobranchus ocellatus.</title>
        <authorList>
            <person name="Maeda T."/>
            <person name="Takahashi S."/>
            <person name="Yoshida T."/>
            <person name="Shimamura S."/>
            <person name="Takaki Y."/>
            <person name="Nagai Y."/>
            <person name="Toyoda A."/>
            <person name="Suzuki Y."/>
            <person name="Arimoto A."/>
            <person name="Ishii H."/>
            <person name="Satoh N."/>
            <person name="Nishiyama T."/>
            <person name="Hasebe M."/>
            <person name="Maruyama T."/>
            <person name="Minagawa J."/>
            <person name="Obokata J."/>
            <person name="Shigenobu S."/>
        </authorList>
    </citation>
    <scope>NUCLEOTIDE SEQUENCE [LARGE SCALE GENOMIC DNA]</scope>
</reference>
<evidence type="ECO:0000313" key="2">
    <source>
        <dbReference type="Proteomes" id="UP000735302"/>
    </source>
</evidence>
<dbReference type="Proteomes" id="UP000735302">
    <property type="component" value="Unassembled WGS sequence"/>
</dbReference>
<proteinExistence type="predicted"/>
<gene>
    <name evidence="1" type="ORF">PoB_001866300</name>
</gene>
<comment type="caution">
    <text evidence="1">The sequence shown here is derived from an EMBL/GenBank/DDBJ whole genome shotgun (WGS) entry which is preliminary data.</text>
</comment>
<protein>
    <submittedName>
        <fullName evidence="1">Uncharacterized protein</fullName>
    </submittedName>
</protein>
<name>A0AAV3ZC55_9GAST</name>
<sequence>MNIPVKPHCRESKFMLFYEFHPILEALESVIPSSSLEKRALDDCCCGRISLVFPLRTIKSLVLSPWRSCCILAFNQHTIGRALFPEQTTFVWLSQLQSAENILITLDSTEQLYAEDPQD</sequence>
<evidence type="ECO:0000313" key="1">
    <source>
        <dbReference type="EMBL" id="GFN92157.1"/>
    </source>
</evidence>